<proteinExistence type="predicted"/>
<keyword evidence="1" id="KW-0732">Signal</keyword>
<feature type="chain" id="PRO_5046869751" evidence="1">
    <location>
        <begin position="26"/>
        <end position="209"/>
    </location>
</feature>
<evidence type="ECO:0000313" key="2">
    <source>
        <dbReference type="EMBL" id="MFB9573756.1"/>
    </source>
</evidence>
<feature type="signal peptide" evidence="1">
    <location>
        <begin position="1"/>
        <end position="25"/>
    </location>
</feature>
<protein>
    <submittedName>
        <fullName evidence="2">Uncharacterized protein</fullName>
    </submittedName>
</protein>
<evidence type="ECO:0000313" key="3">
    <source>
        <dbReference type="Proteomes" id="UP001589710"/>
    </source>
</evidence>
<gene>
    <name evidence="2" type="ORF">ACFFTL_15920</name>
</gene>
<keyword evidence="3" id="KW-1185">Reference proteome</keyword>
<dbReference type="Proteomes" id="UP001589710">
    <property type="component" value="Unassembled WGS sequence"/>
</dbReference>
<accession>A0ABV5R8R1</accession>
<name>A0ABV5R8R1_9ACTN</name>
<sequence>MAHRPVAAALLALGIVVGAGSTASASEPQPPTVESANGEVGVLGIPCDGYSGTWYTVSNVAKPKKITHATRHYNGTSSNMSSNFTTGHQLTLTAGITYTSGASAEASAVIGKLSASTSLSLAASGSSTSSSSVSVTATVKPQKYVVTYAGRVQVTGNWEKNSCSSGTSNVVVTAKGTGRSHHVQEVGAAQCDIAQPSGSMAALAKSSYC</sequence>
<dbReference type="EMBL" id="JBHMCG010000072">
    <property type="protein sequence ID" value="MFB9573756.1"/>
    <property type="molecule type" value="Genomic_DNA"/>
</dbReference>
<evidence type="ECO:0000256" key="1">
    <source>
        <dbReference type="SAM" id="SignalP"/>
    </source>
</evidence>
<reference evidence="2 3" key="1">
    <citation type="submission" date="2024-09" db="EMBL/GenBank/DDBJ databases">
        <authorList>
            <person name="Sun Q."/>
            <person name="Mori K."/>
        </authorList>
    </citation>
    <scope>NUCLEOTIDE SEQUENCE [LARGE SCALE GENOMIC DNA]</scope>
    <source>
        <strain evidence="2 3">JCM 3331</strain>
    </source>
</reference>
<dbReference type="RefSeq" id="WP_345517538.1">
    <property type="nucleotide sequence ID" value="NZ_BAAAXD010000045.1"/>
</dbReference>
<organism evidence="2 3">
    <name type="scientific">Streptomyces yanii</name>
    <dbReference type="NCBI Taxonomy" id="78510"/>
    <lineage>
        <taxon>Bacteria</taxon>
        <taxon>Bacillati</taxon>
        <taxon>Actinomycetota</taxon>
        <taxon>Actinomycetes</taxon>
        <taxon>Kitasatosporales</taxon>
        <taxon>Streptomycetaceae</taxon>
        <taxon>Streptomyces</taxon>
    </lineage>
</organism>
<comment type="caution">
    <text evidence="2">The sequence shown here is derived from an EMBL/GenBank/DDBJ whole genome shotgun (WGS) entry which is preliminary data.</text>
</comment>